<accession>A0A1X6P484</accession>
<proteinExistence type="predicted"/>
<reference evidence="2 3" key="1">
    <citation type="submission" date="2017-03" db="EMBL/GenBank/DDBJ databases">
        <title>WGS assembly of Porphyra umbilicalis.</title>
        <authorList>
            <person name="Brawley S.H."/>
            <person name="Blouin N.A."/>
            <person name="Ficko-Blean E."/>
            <person name="Wheeler G.L."/>
            <person name="Lohr M."/>
            <person name="Goodson H.V."/>
            <person name="Jenkins J.W."/>
            <person name="Blaby-Haas C.E."/>
            <person name="Helliwell K.E."/>
            <person name="Chan C."/>
            <person name="Marriage T."/>
            <person name="Bhattacharya D."/>
            <person name="Klein A.S."/>
            <person name="Badis Y."/>
            <person name="Brodie J."/>
            <person name="Cao Y."/>
            <person name="Collen J."/>
            <person name="Dittami S.M."/>
            <person name="Gachon C.M."/>
            <person name="Green B.R."/>
            <person name="Karpowicz S."/>
            <person name="Kim J.W."/>
            <person name="Kudahl U."/>
            <person name="Lin S."/>
            <person name="Michel G."/>
            <person name="Mittag M."/>
            <person name="Olson B.J."/>
            <person name="Pangilinan J."/>
            <person name="Peng Y."/>
            <person name="Qiu H."/>
            <person name="Shu S."/>
            <person name="Singer J.T."/>
            <person name="Smith A.G."/>
            <person name="Sprecher B.N."/>
            <person name="Wagner V."/>
            <person name="Wang W."/>
            <person name="Wang Z.-Y."/>
            <person name="Yan J."/>
            <person name="Yarish C."/>
            <person name="Zoeuner-Riek S."/>
            <person name="Zhuang Y."/>
            <person name="Zou Y."/>
            <person name="Lindquist E.A."/>
            <person name="Grimwood J."/>
            <person name="Barry K."/>
            <person name="Rokhsar D.S."/>
            <person name="Schmutz J."/>
            <person name="Stiller J.W."/>
            <person name="Grossman A.R."/>
            <person name="Prochnik S.E."/>
        </authorList>
    </citation>
    <scope>NUCLEOTIDE SEQUENCE [LARGE SCALE GENOMIC DNA]</scope>
    <source>
        <strain evidence="2">4086291</strain>
    </source>
</reference>
<gene>
    <name evidence="2" type="ORF">BU14_0225s0016</name>
</gene>
<dbReference type="Proteomes" id="UP000218209">
    <property type="component" value="Unassembled WGS sequence"/>
</dbReference>
<dbReference type="AlphaFoldDB" id="A0A1X6P484"/>
<evidence type="ECO:0000313" key="3">
    <source>
        <dbReference type="Proteomes" id="UP000218209"/>
    </source>
</evidence>
<keyword evidence="3" id="KW-1185">Reference proteome</keyword>
<evidence type="ECO:0000313" key="2">
    <source>
        <dbReference type="EMBL" id="OSX75699.1"/>
    </source>
</evidence>
<dbReference type="EMBL" id="KV918894">
    <property type="protein sequence ID" value="OSX75699.1"/>
    <property type="molecule type" value="Genomic_DNA"/>
</dbReference>
<feature type="region of interest" description="Disordered" evidence="1">
    <location>
        <begin position="335"/>
        <end position="412"/>
    </location>
</feature>
<feature type="compositionally biased region" description="Basic and acidic residues" evidence="1">
    <location>
        <begin position="385"/>
        <end position="403"/>
    </location>
</feature>
<name>A0A1X6P484_PORUM</name>
<feature type="region of interest" description="Disordered" evidence="1">
    <location>
        <begin position="452"/>
        <end position="481"/>
    </location>
</feature>
<protein>
    <submittedName>
        <fullName evidence="2">Uncharacterized protein</fullName>
    </submittedName>
</protein>
<feature type="compositionally biased region" description="Low complexity" evidence="1">
    <location>
        <begin position="452"/>
        <end position="469"/>
    </location>
</feature>
<feature type="compositionally biased region" description="Basic residues" evidence="1">
    <location>
        <begin position="358"/>
        <end position="376"/>
    </location>
</feature>
<sequence length="509" mass="51338">MPRSHPPIPGALRALAPLDPDQRRWLLSTDGSVEAGLTPAGLSAAATWAHTEAVSKELLQAVLPGATAVAPPTAVPGAALTVDLGHLFVPYASANGVTTGLIAMTVRYWVYQHTPGGPVVAATGGPHTVSSSGRYASPLPAVPKPIEFGRFLLNENTGELYTRVRLAGELSIKCYSPSGGDGRRGGRTRTFSLFTTAPEGGAAASDIPGVAVSHMILDDTPLVGRTPTGALSVSGGGLAVGHLTRSAPSTSVIDFDGFAAVLSSMSGLYGVRIRGALSGVDLGAASGDGGGADRLGPFPIHTVDTVLPLGDAWHAVRPAVGTVFGGDELAASVAVRRGGGGGGGPAADPAADEAEERRRRHRQRRQRKSVAVRKRRPEAVARWPHAFEETSRRFRERPQHEEGATADGGGGGVPAAVAGAAAAVSADAPSRAGGRGGAAAGAAAATAVAWEGATGEPGAPRRGARAASHSRSDGADQRLSAGQVRAFAGLFDDVGVEPPSPGKASAPAT</sequence>
<organism evidence="2 3">
    <name type="scientific">Porphyra umbilicalis</name>
    <name type="common">Purple laver</name>
    <name type="synonym">Red alga</name>
    <dbReference type="NCBI Taxonomy" id="2786"/>
    <lineage>
        <taxon>Eukaryota</taxon>
        <taxon>Rhodophyta</taxon>
        <taxon>Bangiophyceae</taxon>
        <taxon>Bangiales</taxon>
        <taxon>Bangiaceae</taxon>
        <taxon>Porphyra</taxon>
    </lineage>
</organism>
<evidence type="ECO:0000256" key="1">
    <source>
        <dbReference type="SAM" id="MobiDB-lite"/>
    </source>
</evidence>